<accession>A0A2C5XH23</accession>
<protein>
    <recommendedName>
        <fullName evidence="4">Guanine nucleotide-binding protein negative regulator 1</fullName>
    </recommendedName>
</protein>
<name>A0A2C5XH23_9PEZI</name>
<dbReference type="EMBL" id="APWK03000012">
    <property type="protein sequence ID" value="PHH55314.1"/>
    <property type="molecule type" value="Genomic_DNA"/>
</dbReference>
<proteinExistence type="predicted"/>
<evidence type="ECO:0008006" key="4">
    <source>
        <dbReference type="Google" id="ProtNLM"/>
    </source>
</evidence>
<reference evidence="2 3" key="2">
    <citation type="journal article" date="2013" name="IMA Fungus">
        <title>IMA Genome-F 1: Ceratocystis fimbriata: Draft nuclear genome sequence for the plant pathogen, Ceratocystis fimbriata.</title>
        <authorList>
            <person name="Wilken P.M."/>
            <person name="Steenkamp E.T."/>
            <person name="Wingfield M.J."/>
            <person name="de Beer Z.W."/>
            <person name="Wingfield B.D."/>
        </authorList>
    </citation>
    <scope>NUCLEOTIDE SEQUENCE [LARGE SCALE GENOMIC DNA]</scope>
    <source>
        <strain evidence="2 3">CBS 114723</strain>
    </source>
</reference>
<dbReference type="OrthoDB" id="239865at2759"/>
<dbReference type="Gene3D" id="2.130.10.10">
    <property type="entry name" value="YVTN repeat-like/Quinoprotein amine dehydrogenase"/>
    <property type="match status" value="1"/>
</dbReference>
<dbReference type="InterPro" id="IPR036322">
    <property type="entry name" value="WD40_repeat_dom_sf"/>
</dbReference>
<comment type="caution">
    <text evidence="2">The sequence shown here is derived from an EMBL/GenBank/DDBJ whole genome shotgun (WGS) entry which is preliminary data.</text>
</comment>
<dbReference type="STRING" id="1035309.A0A2C5XH23"/>
<gene>
    <name evidence="2" type="ORF">CFIMG_007361RA00001</name>
</gene>
<dbReference type="PANTHER" id="PTHR13211:SF0">
    <property type="entry name" value="TELOMERASE CAJAL BODY PROTEIN 1"/>
    <property type="match status" value="1"/>
</dbReference>
<keyword evidence="3" id="KW-1185">Reference proteome</keyword>
<evidence type="ECO:0000313" key="2">
    <source>
        <dbReference type="EMBL" id="PHH55314.1"/>
    </source>
</evidence>
<dbReference type="InterPro" id="IPR051150">
    <property type="entry name" value="SWT21/TCAB1_mRNA_Telomere"/>
</dbReference>
<organism evidence="2 3">
    <name type="scientific">Ceratocystis fimbriata CBS 114723</name>
    <dbReference type="NCBI Taxonomy" id="1035309"/>
    <lineage>
        <taxon>Eukaryota</taxon>
        <taxon>Fungi</taxon>
        <taxon>Dikarya</taxon>
        <taxon>Ascomycota</taxon>
        <taxon>Pezizomycotina</taxon>
        <taxon>Sordariomycetes</taxon>
        <taxon>Hypocreomycetidae</taxon>
        <taxon>Microascales</taxon>
        <taxon>Ceratocystidaceae</taxon>
        <taxon>Ceratocystis</taxon>
    </lineage>
</organism>
<dbReference type="PANTHER" id="PTHR13211">
    <property type="entry name" value="TELOMERASE CAJAL BODY PROTEIN 1"/>
    <property type="match status" value="1"/>
</dbReference>
<evidence type="ECO:0000256" key="1">
    <source>
        <dbReference type="SAM" id="MobiDB-lite"/>
    </source>
</evidence>
<reference evidence="2 3" key="1">
    <citation type="journal article" date="2013" name="Fungal Biol.">
        <title>Analysis of microsatellite markers in the genome of the plant pathogen Ceratocystis fimbriata.</title>
        <authorList>
            <person name="Simpson M.C."/>
            <person name="Wilken P.M."/>
            <person name="Coetzee M.P."/>
            <person name="Wingfield M.J."/>
            <person name="Wingfield B.D."/>
        </authorList>
    </citation>
    <scope>NUCLEOTIDE SEQUENCE [LARGE SCALE GENOMIC DNA]</scope>
    <source>
        <strain evidence="2 3">CBS 114723</strain>
    </source>
</reference>
<feature type="region of interest" description="Disordered" evidence="1">
    <location>
        <begin position="19"/>
        <end position="60"/>
    </location>
</feature>
<sequence length="464" mass="49373">MTSSPPRTQYLLPPVHLVASTRSSDCQTPSSPLPPASSSPNPIRTLHPPLSRSRSHTAAAATSPQHAKPFFYKHIHWTADGTSLVGCTSANTLITHVVPSDLLSSPTPSHLSTHGTIALPSATNVFEPAPYFSLDESSTQLVLVGTKDAPIQLFHLFPNGAELPPVAGYKLIRHETEAFIQPSSALWLNPGTHFLVGSMNRLDYIDASCPGTASPLLTIHTIPSRRHISKGGGVGMKGMVSALDMNPSGGAETASLLAAGTWTRWVGLYDIARSAQAVGTWSVKDVAERDLRTEVGGTGIMQVKWSPCGRYLIINERQTTGMLVYDIRGTGQPLSVLSKENKDHSSQRVTCDVYQNSHGGFEVWAGDQNGTVAVWEDAAYVSGVHEPTWSWRAHDCSVGSTAMHTSGSVLATCGGAWEIGSSENDTTARASNQVPTRAVGATGVKIWSIGSSGTSDSNSDRDDE</sequence>
<dbReference type="SUPFAM" id="SSF50978">
    <property type="entry name" value="WD40 repeat-like"/>
    <property type="match status" value="1"/>
</dbReference>
<evidence type="ECO:0000313" key="3">
    <source>
        <dbReference type="Proteomes" id="UP000222788"/>
    </source>
</evidence>
<dbReference type="AlphaFoldDB" id="A0A2C5XH23"/>
<dbReference type="InterPro" id="IPR015943">
    <property type="entry name" value="WD40/YVTN_repeat-like_dom_sf"/>
</dbReference>
<dbReference type="Proteomes" id="UP000222788">
    <property type="component" value="Unassembled WGS sequence"/>
</dbReference>